<evidence type="ECO:0000256" key="3">
    <source>
        <dbReference type="ARBA" id="ARBA00022741"/>
    </source>
</evidence>
<reference evidence="6" key="1">
    <citation type="submission" date="2020-10" db="EMBL/GenBank/DDBJ databases">
        <authorList>
            <person name="Hahn C.J."/>
            <person name="Laso-Perez R."/>
            <person name="Vulcano F."/>
            <person name="Vaziourakis K.-M."/>
            <person name="Stokke R."/>
            <person name="Steen I.H."/>
            <person name="Teske A."/>
            <person name="Boetius A."/>
            <person name="Liebeke M."/>
            <person name="Amann R."/>
            <person name="Knittel K."/>
        </authorList>
    </citation>
    <scope>NUCLEOTIDE SEQUENCE</scope>
    <source>
        <strain evidence="6">Gfbio:e3339647-f889-4370-9287-4fb5cb688e4c:AG393N10_GoMArc1</strain>
    </source>
</reference>
<dbReference type="GO" id="GO:0016887">
    <property type="term" value="F:ATP hydrolysis activity"/>
    <property type="evidence" value="ECO:0007669"/>
    <property type="project" value="InterPro"/>
</dbReference>
<dbReference type="InterPro" id="IPR050763">
    <property type="entry name" value="ABC_transporter_ATP-binding"/>
</dbReference>
<comment type="similarity">
    <text evidence="1">Belongs to the ABC transporter superfamily.</text>
</comment>
<evidence type="ECO:0000256" key="2">
    <source>
        <dbReference type="ARBA" id="ARBA00022448"/>
    </source>
</evidence>
<name>A0A811T1G5_9EURY</name>
<dbReference type="AlphaFoldDB" id="A0A811T1G5"/>
<evidence type="ECO:0000256" key="1">
    <source>
        <dbReference type="ARBA" id="ARBA00005417"/>
    </source>
</evidence>
<organism evidence="6 7">
    <name type="scientific">Candidatus Argoarchaeum ethanivorans</name>
    <dbReference type="NCBI Taxonomy" id="2608793"/>
    <lineage>
        <taxon>Archaea</taxon>
        <taxon>Methanobacteriati</taxon>
        <taxon>Methanobacteriota</taxon>
        <taxon>Stenosarchaea group</taxon>
        <taxon>Methanomicrobia</taxon>
        <taxon>Methanosarcinales</taxon>
        <taxon>Methanosarcinales incertae sedis</taxon>
        <taxon>GOM Arc I cluster</taxon>
        <taxon>Candidatus Argoarchaeum</taxon>
    </lineage>
</organism>
<dbReference type="PROSITE" id="PS00211">
    <property type="entry name" value="ABC_TRANSPORTER_1"/>
    <property type="match status" value="1"/>
</dbReference>
<keyword evidence="4 6" id="KW-0067">ATP-binding</keyword>
<dbReference type="SUPFAM" id="SSF52540">
    <property type="entry name" value="P-loop containing nucleoside triphosphate hydrolases"/>
    <property type="match status" value="1"/>
</dbReference>
<accession>A0A811T1G5</accession>
<dbReference type="PANTHER" id="PTHR42711">
    <property type="entry name" value="ABC TRANSPORTER ATP-BINDING PROTEIN"/>
    <property type="match status" value="1"/>
</dbReference>
<dbReference type="PANTHER" id="PTHR42711:SF5">
    <property type="entry name" value="ABC TRANSPORTER ATP-BINDING PROTEIN NATA"/>
    <property type="match status" value="1"/>
</dbReference>
<dbReference type="EMBL" id="CAJHIM010000002">
    <property type="protein sequence ID" value="CAD6491036.1"/>
    <property type="molecule type" value="Genomic_DNA"/>
</dbReference>
<dbReference type="Pfam" id="PF13732">
    <property type="entry name" value="DrrA1-3_C"/>
    <property type="match status" value="1"/>
</dbReference>
<gene>
    <name evidence="6" type="primary">btuD_1</name>
    <name evidence="6" type="ORF">ANIMEMIM_00081</name>
</gene>
<sequence>MNSVEVSSVSKSFDGRAVVSDLSFEVRAGEIFGLLGPNGAGKTTMIRMLLDIIRPDSGRITVLNRSSGEVKDFIGYLPEERGLYRKLTVMDTLMYLGSLKNNQSEERTLALLEKMGLLSHRDKKVSELSKGMQQKIQIIAAIIHDPDLVILDEPFTGLDPVNMKLVQDLILELKNKGKTILISTHMMDKVERMCDRIFMIHRGSGVLYGSISEIKSRYGKNTIFIEFEGKLKSIPGVKKINNAGNYAELTLDSGTDSQSVLKSIVGEVRVNKFEISAPPLNEIFIDVVEKT</sequence>
<dbReference type="Proteomes" id="UP000637195">
    <property type="component" value="Unassembled WGS sequence"/>
</dbReference>
<dbReference type="GO" id="GO:0005524">
    <property type="term" value="F:ATP binding"/>
    <property type="evidence" value="ECO:0007669"/>
    <property type="project" value="UniProtKB-KW"/>
</dbReference>
<dbReference type="Pfam" id="PF00005">
    <property type="entry name" value="ABC_tran"/>
    <property type="match status" value="1"/>
</dbReference>
<keyword evidence="2" id="KW-0813">Transport</keyword>
<evidence type="ECO:0000313" key="7">
    <source>
        <dbReference type="Proteomes" id="UP000637195"/>
    </source>
</evidence>
<evidence type="ECO:0000313" key="6">
    <source>
        <dbReference type="EMBL" id="CAD6491036.1"/>
    </source>
</evidence>
<dbReference type="InterPro" id="IPR003593">
    <property type="entry name" value="AAA+_ATPase"/>
</dbReference>
<feature type="domain" description="ABC transporter" evidence="5">
    <location>
        <begin position="4"/>
        <end position="227"/>
    </location>
</feature>
<dbReference type="InterPro" id="IPR027417">
    <property type="entry name" value="P-loop_NTPase"/>
</dbReference>
<comment type="caution">
    <text evidence="6">The sequence shown here is derived from an EMBL/GenBank/DDBJ whole genome shotgun (WGS) entry which is preliminary data.</text>
</comment>
<dbReference type="EC" id="3.6.3.33" evidence="6"/>
<dbReference type="InterPro" id="IPR025302">
    <property type="entry name" value="DrrA1/2-like_C"/>
</dbReference>
<dbReference type="SMART" id="SM00382">
    <property type="entry name" value="AAA"/>
    <property type="match status" value="1"/>
</dbReference>
<dbReference type="Gene3D" id="3.40.50.300">
    <property type="entry name" value="P-loop containing nucleotide triphosphate hydrolases"/>
    <property type="match status" value="1"/>
</dbReference>
<keyword evidence="3" id="KW-0547">Nucleotide-binding</keyword>
<evidence type="ECO:0000259" key="5">
    <source>
        <dbReference type="PROSITE" id="PS50893"/>
    </source>
</evidence>
<dbReference type="InterPro" id="IPR003439">
    <property type="entry name" value="ABC_transporter-like_ATP-bd"/>
</dbReference>
<proteinExistence type="inferred from homology"/>
<evidence type="ECO:0000256" key="4">
    <source>
        <dbReference type="ARBA" id="ARBA00022840"/>
    </source>
</evidence>
<dbReference type="PROSITE" id="PS50893">
    <property type="entry name" value="ABC_TRANSPORTER_2"/>
    <property type="match status" value="1"/>
</dbReference>
<protein>
    <submittedName>
        <fullName evidence="6">Vitamin B12 import ATP-binding protein BtuD</fullName>
        <ecNumber evidence="6">3.6.3.33</ecNumber>
    </submittedName>
</protein>
<keyword evidence="6" id="KW-0378">Hydrolase</keyword>
<dbReference type="InterPro" id="IPR017871">
    <property type="entry name" value="ABC_transporter-like_CS"/>
</dbReference>